<gene>
    <name evidence="4" type="ORF">PAXRUDRAFT_835708</name>
</gene>
<dbReference type="Gene3D" id="3.90.1150.10">
    <property type="entry name" value="Aspartate Aminotransferase, domain 1"/>
    <property type="match status" value="1"/>
</dbReference>
<dbReference type="GO" id="GO:0030170">
    <property type="term" value="F:pyridoxal phosphate binding"/>
    <property type="evidence" value="ECO:0007669"/>
    <property type="project" value="InterPro"/>
</dbReference>
<dbReference type="InterPro" id="IPR015421">
    <property type="entry name" value="PyrdxlP-dep_Trfase_major"/>
</dbReference>
<evidence type="ECO:0000313" key="5">
    <source>
        <dbReference type="Proteomes" id="UP000054538"/>
    </source>
</evidence>
<dbReference type="AlphaFoldDB" id="A0A0D0CW82"/>
<reference evidence="5" key="2">
    <citation type="submission" date="2015-01" db="EMBL/GenBank/DDBJ databases">
        <title>Evolutionary Origins and Diversification of the Mycorrhizal Mutualists.</title>
        <authorList>
            <consortium name="DOE Joint Genome Institute"/>
            <consortium name="Mycorrhizal Genomics Consortium"/>
            <person name="Kohler A."/>
            <person name="Kuo A."/>
            <person name="Nagy L.G."/>
            <person name="Floudas D."/>
            <person name="Copeland A."/>
            <person name="Barry K.W."/>
            <person name="Cichocki N."/>
            <person name="Veneault-Fourrey C."/>
            <person name="LaButti K."/>
            <person name="Lindquist E.A."/>
            <person name="Lipzen A."/>
            <person name="Lundell T."/>
            <person name="Morin E."/>
            <person name="Murat C."/>
            <person name="Riley R."/>
            <person name="Ohm R."/>
            <person name="Sun H."/>
            <person name="Tunlid A."/>
            <person name="Henrissat B."/>
            <person name="Grigoriev I.V."/>
            <person name="Hibbett D.S."/>
            <person name="Martin F."/>
        </authorList>
    </citation>
    <scope>NUCLEOTIDE SEQUENCE [LARGE SCALE GENOMIC DNA]</scope>
    <source>
        <strain evidence="5">Ve08.2h10</strain>
    </source>
</reference>
<sequence length="598" mass="65841">MATTGTIALAGIPLGQPLPPIPHALCMSLPNWNQVIGLAEEQKTIMDAVVTGYPRTFIHHNVQKLIDICERRFGHVGETCLIFPSRRSVELCRDFILRQAALANISAGVRTLQYPIHHGDLSPLGLNVSMAGTSACLSEFHLAFFPNEVYDIARKFWKLHGLGISSRRAEHYLSHIETTQPQLPSPEQQRCCSVTAKEGAQAKVELRKRIASYLVHPDADNRQWSSGAYSPVPESGSRINGEVLHRVTEEDVFLFPCGMAAIFSVHQLLLEVRAGQPSKSVVFGFPYMDTLKIAETLGSGVDFFGQGLDSDIDDIERMLAQGSMTKESSPPILALFTEFPSNPLLRIVNLPRLRALADKFDFLLIIDETVGSFANINVLPFADIVITSLSKFMCGLANVGGGSLVLNPNSRHYATLKDRMMYMYEDIYFHGDATIMEHNSRDFLRRVSIINDNAEVICDFLHSRTIAGGAPSESAVITQVLYPKYTSPTRYSHFKLPNGGYGGVFSLSFVSVAASKAFYDALSCAKGPSFGYEFTLAIPYTILGHHDELDWAAEYGLDESLMRISAGMEAKEVLLRCFEVALQAAEVCVGVRSSSLGM</sequence>
<comment type="cofactor">
    <cofactor evidence="1 3">
        <name>pyridoxal 5'-phosphate</name>
        <dbReference type="ChEBI" id="CHEBI:597326"/>
    </cofactor>
</comment>
<evidence type="ECO:0000256" key="1">
    <source>
        <dbReference type="ARBA" id="ARBA00001933"/>
    </source>
</evidence>
<dbReference type="GO" id="GO:0003962">
    <property type="term" value="F:cystathionine gamma-synthase activity"/>
    <property type="evidence" value="ECO:0007669"/>
    <property type="project" value="TreeGrafter"/>
</dbReference>
<evidence type="ECO:0000256" key="3">
    <source>
        <dbReference type="RuleBase" id="RU362118"/>
    </source>
</evidence>
<keyword evidence="2 3" id="KW-0663">Pyridoxal phosphate</keyword>
<organism evidence="4 5">
    <name type="scientific">Paxillus rubicundulus Ve08.2h10</name>
    <dbReference type="NCBI Taxonomy" id="930991"/>
    <lineage>
        <taxon>Eukaryota</taxon>
        <taxon>Fungi</taxon>
        <taxon>Dikarya</taxon>
        <taxon>Basidiomycota</taxon>
        <taxon>Agaricomycotina</taxon>
        <taxon>Agaricomycetes</taxon>
        <taxon>Agaricomycetidae</taxon>
        <taxon>Boletales</taxon>
        <taxon>Paxilineae</taxon>
        <taxon>Paxillaceae</taxon>
        <taxon>Paxillus</taxon>
    </lineage>
</organism>
<dbReference type="InterPro" id="IPR051750">
    <property type="entry name" value="Trans-sulfuration_enzymes"/>
</dbReference>
<dbReference type="HOGENOM" id="CLU_011302_1_0_1"/>
<dbReference type="InterPro" id="IPR015422">
    <property type="entry name" value="PyrdxlP-dep_Trfase_small"/>
</dbReference>
<dbReference type="Proteomes" id="UP000054538">
    <property type="component" value="Unassembled WGS sequence"/>
</dbReference>
<dbReference type="EMBL" id="KN828171">
    <property type="protein sequence ID" value="KIK75351.1"/>
    <property type="molecule type" value="Genomic_DNA"/>
</dbReference>
<dbReference type="OrthoDB" id="10047078at2759"/>
<proteinExistence type="inferred from homology"/>
<dbReference type="Gene3D" id="3.40.640.10">
    <property type="entry name" value="Type I PLP-dependent aspartate aminotransferase-like (Major domain)"/>
    <property type="match status" value="1"/>
</dbReference>
<dbReference type="SUPFAM" id="SSF53383">
    <property type="entry name" value="PLP-dependent transferases"/>
    <property type="match status" value="1"/>
</dbReference>
<dbReference type="FunCoup" id="A0A0D0CW82">
    <property type="interactions" value="117"/>
</dbReference>
<keyword evidence="5" id="KW-1185">Reference proteome</keyword>
<dbReference type="PANTHER" id="PTHR42699">
    <property type="match status" value="1"/>
</dbReference>
<accession>A0A0D0CW82</accession>
<protein>
    <recommendedName>
        <fullName evidence="6">Cystathionine gamma-synthase</fullName>
    </recommendedName>
</protein>
<dbReference type="STRING" id="930991.A0A0D0CW82"/>
<reference evidence="4 5" key="1">
    <citation type="submission" date="2014-04" db="EMBL/GenBank/DDBJ databases">
        <authorList>
            <consortium name="DOE Joint Genome Institute"/>
            <person name="Kuo A."/>
            <person name="Kohler A."/>
            <person name="Jargeat P."/>
            <person name="Nagy L.G."/>
            <person name="Floudas D."/>
            <person name="Copeland A."/>
            <person name="Barry K.W."/>
            <person name="Cichocki N."/>
            <person name="Veneault-Fourrey C."/>
            <person name="LaButti K."/>
            <person name="Lindquist E.A."/>
            <person name="Lipzen A."/>
            <person name="Lundell T."/>
            <person name="Morin E."/>
            <person name="Murat C."/>
            <person name="Sun H."/>
            <person name="Tunlid A."/>
            <person name="Henrissat B."/>
            <person name="Grigoriev I.V."/>
            <person name="Hibbett D.S."/>
            <person name="Martin F."/>
            <person name="Nordberg H.P."/>
            <person name="Cantor M.N."/>
            <person name="Hua S.X."/>
        </authorList>
    </citation>
    <scope>NUCLEOTIDE SEQUENCE [LARGE SCALE GENOMIC DNA]</scope>
    <source>
        <strain evidence="4 5">Ve08.2h10</strain>
    </source>
</reference>
<dbReference type="PANTHER" id="PTHR42699:SF1">
    <property type="entry name" value="CYSTATHIONINE GAMMA-SYNTHASE-RELATED"/>
    <property type="match status" value="1"/>
</dbReference>
<dbReference type="GO" id="GO:0019346">
    <property type="term" value="P:transsulfuration"/>
    <property type="evidence" value="ECO:0007669"/>
    <property type="project" value="InterPro"/>
</dbReference>
<evidence type="ECO:0000256" key="2">
    <source>
        <dbReference type="ARBA" id="ARBA00022898"/>
    </source>
</evidence>
<evidence type="ECO:0008006" key="6">
    <source>
        <dbReference type="Google" id="ProtNLM"/>
    </source>
</evidence>
<dbReference type="InterPro" id="IPR015424">
    <property type="entry name" value="PyrdxlP-dep_Trfase"/>
</dbReference>
<dbReference type="InParanoid" id="A0A0D0CW82"/>
<dbReference type="Pfam" id="PF01053">
    <property type="entry name" value="Cys_Met_Meta_PP"/>
    <property type="match status" value="1"/>
</dbReference>
<evidence type="ECO:0000313" key="4">
    <source>
        <dbReference type="EMBL" id="KIK75351.1"/>
    </source>
</evidence>
<dbReference type="InterPro" id="IPR000277">
    <property type="entry name" value="Cys/Met-Metab_PyrdxlP-dep_enz"/>
</dbReference>
<comment type="similarity">
    <text evidence="3">Belongs to the trans-sulfuration enzymes family.</text>
</comment>
<name>A0A0D0CW82_9AGAM</name>